<evidence type="ECO:0000313" key="1">
    <source>
        <dbReference type="EMBL" id="GBN64609.1"/>
    </source>
</evidence>
<gene>
    <name evidence="1" type="ORF">AVEN_156674_1</name>
</gene>
<dbReference type="EMBL" id="BGPR01014302">
    <property type="protein sequence ID" value="GBN64609.1"/>
    <property type="molecule type" value="Genomic_DNA"/>
</dbReference>
<keyword evidence="2" id="KW-1185">Reference proteome</keyword>
<organism evidence="1 2">
    <name type="scientific">Araneus ventricosus</name>
    <name type="common">Orbweaver spider</name>
    <name type="synonym">Epeira ventricosa</name>
    <dbReference type="NCBI Taxonomy" id="182803"/>
    <lineage>
        <taxon>Eukaryota</taxon>
        <taxon>Metazoa</taxon>
        <taxon>Ecdysozoa</taxon>
        <taxon>Arthropoda</taxon>
        <taxon>Chelicerata</taxon>
        <taxon>Arachnida</taxon>
        <taxon>Araneae</taxon>
        <taxon>Araneomorphae</taxon>
        <taxon>Entelegynae</taxon>
        <taxon>Araneoidea</taxon>
        <taxon>Araneidae</taxon>
        <taxon>Araneus</taxon>
    </lineage>
</organism>
<sequence>MFQFLFLPATVATSFIPPRFTKFSKTRGAFGDAIVCVVNDTVYDILYCFGDIRGTNHGLGEICQLHELFPGGDVVTSACELTDIMRTACDLDVVVRFLCISVFVSSIVNKRMCLKGF</sequence>
<evidence type="ECO:0000313" key="2">
    <source>
        <dbReference type="Proteomes" id="UP000499080"/>
    </source>
</evidence>
<dbReference type="AlphaFoldDB" id="A0A4Y2QN36"/>
<name>A0A4Y2QN36_ARAVE</name>
<comment type="caution">
    <text evidence="1">The sequence shown here is derived from an EMBL/GenBank/DDBJ whole genome shotgun (WGS) entry which is preliminary data.</text>
</comment>
<dbReference type="Proteomes" id="UP000499080">
    <property type="component" value="Unassembled WGS sequence"/>
</dbReference>
<accession>A0A4Y2QN36</accession>
<proteinExistence type="predicted"/>
<protein>
    <submittedName>
        <fullName evidence="1">Uncharacterized protein</fullName>
    </submittedName>
</protein>
<reference evidence="1 2" key="1">
    <citation type="journal article" date="2019" name="Sci. Rep.">
        <title>Orb-weaving spider Araneus ventricosus genome elucidates the spidroin gene catalogue.</title>
        <authorList>
            <person name="Kono N."/>
            <person name="Nakamura H."/>
            <person name="Ohtoshi R."/>
            <person name="Moran D.A.P."/>
            <person name="Shinohara A."/>
            <person name="Yoshida Y."/>
            <person name="Fujiwara M."/>
            <person name="Mori M."/>
            <person name="Tomita M."/>
            <person name="Arakawa K."/>
        </authorList>
    </citation>
    <scope>NUCLEOTIDE SEQUENCE [LARGE SCALE GENOMIC DNA]</scope>
</reference>